<dbReference type="Pfam" id="PF00005">
    <property type="entry name" value="ABC_tran"/>
    <property type="match status" value="1"/>
</dbReference>
<evidence type="ECO:0000313" key="5">
    <source>
        <dbReference type="Proteomes" id="UP000758652"/>
    </source>
</evidence>
<dbReference type="InterPro" id="IPR027417">
    <property type="entry name" value="P-loop_NTPase"/>
</dbReference>
<evidence type="ECO:0000256" key="1">
    <source>
        <dbReference type="ARBA" id="ARBA00022741"/>
    </source>
</evidence>
<dbReference type="PANTHER" id="PTHR24221">
    <property type="entry name" value="ATP-BINDING CASSETTE SUB-FAMILY B"/>
    <property type="match status" value="1"/>
</dbReference>
<dbReference type="Proteomes" id="UP000758652">
    <property type="component" value="Unassembled WGS sequence"/>
</dbReference>
<dbReference type="InterPro" id="IPR003439">
    <property type="entry name" value="ABC_transporter-like_ATP-bd"/>
</dbReference>
<protein>
    <submittedName>
        <fullName evidence="4">ATP-binding cassette domain-containing protein</fullName>
    </submittedName>
</protein>
<evidence type="ECO:0000313" key="4">
    <source>
        <dbReference type="EMBL" id="MBE5064041.1"/>
    </source>
</evidence>
<dbReference type="Gene3D" id="3.40.50.300">
    <property type="entry name" value="P-loop containing nucleotide triphosphate hydrolases"/>
    <property type="match status" value="1"/>
</dbReference>
<dbReference type="SUPFAM" id="SSF52540">
    <property type="entry name" value="P-loop containing nucleoside triphosphate hydrolases"/>
    <property type="match status" value="1"/>
</dbReference>
<evidence type="ECO:0000256" key="2">
    <source>
        <dbReference type="ARBA" id="ARBA00022840"/>
    </source>
</evidence>
<dbReference type="CDD" id="cd03228">
    <property type="entry name" value="ABCC_MRP_Like"/>
    <property type="match status" value="1"/>
</dbReference>
<reference evidence="4 5" key="1">
    <citation type="submission" date="2020-10" db="EMBL/GenBank/DDBJ databases">
        <title>ChiBAC.</title>
        <authorList>
            <person name="Zenner C."/>
            <person name="Hitch T.C.A."/>
            <person name="Clavel T."/>
        </authorList>
    </citation>
    <scope>NUCLEOTIDE SEQUENCE [LARGE SCALE GENOMIC DNA]</scope>
    <source>
        <strain evidence="4 5">DSM 108991</strain>
    </source>
</reference>
<accession>A0ABR9RM34</accession>
<keyword evidence="5" id="KW-1185">Reference proteome</keyword>
<dbReference type="PROSITE" id="PS50893">
    <property type="entry name" value="ABC_TRANSPORTER_2"/>
    <property type="match status" value="1"/>
</dbReference>
<organism evidence="4 5">
    <name type="scientific">Claveliimonas monacensis</name>
    <dbReference type="NCBI Taxonomy" id="2779351"/>
    <lineage>
        <taxon>Bacteria</taxon>
        <taxon>Bacillati</taxon>
        <taxon>Bacillota</taxon>
        <taxon>Clostridia</taxon>
        <taxon>Lachnospirales</taxon>
        <taxon>Lachnospiraceae</taxon>
        <taxon>Claveliimonas</taxon>
    </lineage>
</organism>
<dbReference type="PANTHER" id="PTHR24221:SF654">
    <property type="entry name" value="ATP-BINDING CASSETTE SUB-FAMILY B MEMBER 6"/>
    <property type="match status" value="1"/>
</dbReference>
<dbReference type="RefSeq" id="WP_226395444.1">
    <property type="nucleotide sequence ID" value="NZ_JADCKL010000012.1"/>
</dbReference>
<evidence type="ECO:0000259" key="3">
    <source>
        <dbReference type="PROSITE" id="PS50893"/>
    </source>
</evidence>
<keyword evidence="2 4" id="KW-0067">ATP-binding</keyword>
<dbReference type="GO" id="GO:0005524">
    <property type="term" value="F:ATP binding"/>
    <property type="evidence" value="ECO:0007669"/>
    <property type="project" value="UniProtKB-KW"/>
</dbReference>
<gene>
    <name evidence="4" type="ORF">INF30_12335</name>
</gene>
<feature type="domain" description="ABC transporter" evidence="3">
    <location>
        <begin position="8"/>
        <end position="214"/>
    </location>
</feature>
<dbReference type="SMART" id="SM00382">
    <property type="entry name" value="AAA"/>
    <property type="match status" value="1"/>
</dbReference>
<proteinExistence type="predicted"/>
<name>A0ABR9RM34_9FIRM</name>
<dbReference type="EMBL" id="JADCKL010000012">
    <property type="protein sequence ID" value="MBE5064041.1"/>
    <property type="molecule type" value="Genomic_DNA"/>
</dbReference>
<dbReference type="InterPro" id="IPR039421">
    <property type="entry name" value="Type_1_exporter"/>
</dbReference>
<comment type="caution">
    <text evidence="4">The sequence shown here is derived from an EMBL/GenBank/DDBJ whole genome shotgun (WGS) entry which is preliminary data.</text>
</comment>
<dbReference type="InterPro" id="IPR003593">
    <property type="entry name" value="AAA+_ATPase"/>
</dbReference>
<keyword evidence="1" id="KW-0547">Nucleotide-binding</keyword>
<sequence length="214" mass="24400">MKKTVNEIDLYNVNFSYGEKPLYGKSISAKLRKGNIYLLNGPNGSGKSTLANILLKIWRNYKGRILIDEIDLKDLTREEISDLIGLSFQKTPIFHDTVKNNICLGISGNIEGLLHLMGFDEDLKAMNRNLDSWLKDSSSLSGGQAQKLGIMRTLFREKEVYIFDEPTANLDQQSKRRFFQLIEKIKQDKIIILISHEEDVIQHVDEVIDIKGGD</sequence>